<protein>
    <submittedName>
        <fullName evidence="2">Uncharacterized protein</fullName>
    </submittedName>
</protein>
<dbReference type="AlphaFoldDB" id="A0A6J4UKB6"/>
<organism evidence="2">
    <name type="scientific">uncultured Thermomicrobiales bacterium</name>
    <dbReference type="NCBI Taxonomy" id="1645740"/>
    <lineage>
        <taxon>Bacteria</taxon>
        <taxon>Pseudomonadati</taxon>
        <taxon>Thermomicrobiota</taxon>
        <taxon>Thermomicrobia</taxon>
        <taxon>Thermomicrobiales</taxon>
        <taxon>environmental samples</taxon>
    </lineage>
</organism>
<dbReference type="Gene3D" id="3.30.530.20">
    <property type="match status" value="1"/>
</dbReference>
<dbReference type="EMBL" id="CADCWL010000039">
    <property type="protein sequence ID" value="CAA9552967.1"/>
    <property type="molecule type" value="Genomic_DNA"/>
</dbReference>
<feature type="region of interest" description="Disordered" evidence="1">
    <location>
        <begin position="1"/>
        <end position="99"/>
    </location>
</feature>
<sequence>MFDRGQSDAVGGDRGPDRAGADPPRPPRARLGGADRAGRDAALVRHPGGVRPPPRRPRPLRLGGARHGAGPDRDRRAAPPSRPPPAPLPKRRRGLLPRGPRTLVGFTLVEVPEGTCLALVESGFAALPPAVRATALSDNEGGWDAELGDLAALLAAGSAA</sequence>
<name>A0A6J4UKB6_9BACT</name>
<proteinExistence type="predicted"/>
<accession>A0A6J4UKB6</accession>
<dbReference type="InterPro" id="IPR023393">
    <property type="entry name" value="START-like_dom_sf"/>
</dbReference>
<evidence type="ECO:0000313" key="2">
    <source>
        <dbReference type="EMBL" id="CAA9552967.1"/>
    </source>
</evidence>
<reference evidence="2" key="1">
    <citation type="submission" date="2020-02" db="EMBL/GenBank/DDBJ databases">
        <authorList>
            <person name="Meier V. D."/>
        </authorList>
    </citation>
    <scope>NUCLEOTIDE SEQUENCE</scope>
    <source>
        <strain evidence="2">AVDCRST_MAG19</strain>
    </source>
</reference>
<evidence type="ECO:0000256" key="1">
    <source>
        <dbReference type="SAM" id="MobiDB-lite"/>
    </source>
</evidence>
<gene>
    <name evidence="2" type="ORF">AVDCRST_MAG19-990</name>
</gene>
<dbReference type="SUPFAM" id="SSF55961">
    <property type="entry name" value="Bet v1-like"/>
    <property type="match status" value="1"/>
</dbReference>